<dbReference type="GO" id="GO:0016301">
    <property type="term" value="F:kinase activity"/>
    <property type="evidence" value="ECO:0007669"/>
    <property type="project" value="UniProtKB-UniRule"/>
</dbReference>
<sequence>MWQAISQQLSETLQFDFNIDERIAIDGGDINQCYMLSDGEERYFIKINERRHRVVFEAEARNLAALRASSTLFVPEFVATGATGERAFIILNYIPTRALALDSDSIKLGEQLARLHLWGEQKEYGFDEDNYIGTTLQPNSWHKRWSSFFSEQRVGWQLQLLKEKGVVFADIDDLIQLIEKQLAGHQPTPSLLHGNLCQGNTSSSPFGPLCFNPSSYWGDRECDIAMTQLFKPFSDSFYASYQSVAPLDSGFIARQPVYNLYHLLNHCLLFGGEYINQTNDHIRHLLAR</sequence>
<comment type="caution">
    <text evidence="3">The sequence shown here is derived from an EMBL/GenBank/DDBJ whole genome shotgun (WGS) entry which is preliminary data.</text>
</comment>
<dbReference type="Gene3D" id="3.90.1200.10">
    <property type="match status" value="1"/>
</dbReference>
<reference evidence="3 4" key="1">
    <citation type="submission" date="2020-04" db="EMBL/GenBank/DDBJ databases">
        <title>Vibrio sp. SM6, a novel species isolated from seawater.</title>
        <authorList>
            <person name="Wang X."/>
        </authorList>
    </citation>
    <scope>NUCLEOTIDE SEQUENCE [LARGE SCALE GENOMIC DNA]</scope>
    <source>
        <strain evidence="3 4">SM6</strain>
    </source>
</reference>
<accession>A0A7X8TPP6</accession>
<organism evidence="3 4">
    <name type="scientific">Vibrio agarilyticus</name>
    <dbReference type="NCBI Taxonomy" id="2726741"/>
    <lineage>
        <taxon>Bacteria</taxon>
        <taxon>Pseudomonadati</taxon>
        <taxon>Pseudomonadota</taxon>
        <taxon>Gammaproteobacteria</taxon>
        <taxon>Vibrionales</taxon>
        <taxon>Vibrionaceae</taxon>
        <taxon>Vibrio</taxon>
    </lineage>
</organism>
<dbReference type="InterPro" id="IPR011009">
    <property type="entry name" value="Kinase-like_dom_sf"/>
</dbReference>
<dbReference type="PIRSF" id="PIRSF006221">
    <property type="entry name" value="Ketosamine-3-kinase"/>
    <property type="match status" value="1"/>
</dbReference>
<dbReference type="RefSeq" id="WP_168835739.1">
    <property type="nucleotide sequence ID" value="NZ_JABAIK010000005.1"/>
</dbReference>
<evidence type="ECO:0000256" key="2">
    <source>
        <dbReference type="PIRNR" id="PIRNR006221"/>
    </source>
</evidence>
<keyword evidence="2" id="KW-0808">Transferase</keyword>
<gene>
    <name evidence="3" type="ORF">HGP28_07030</name>
</gene>
<evidence type="ECO:0000256" key="1">
    <source>
        <dbReference type="ARBA" id="ARBA00009460"/>
    </source>
</evidence>
<keyword evidence="4" id="KW-1185">Reference proteome</keyword>
<dbReference type="InterPro" id="IPR016477">
    <property type="entry name" value="Fructo-/Ketosamine-3-kinase"/>
</dbReference>
<comment type="similarity">
    <text evidence="1 2">Belongs to the fructosamine kinase family.</text>
</comment>
<dbReference type="AlphaFoldDB" id="A0A7X8TPP6"/>
<dbReference type="Pfam" id="PF03881">
    <property type="entry name" value="Fructosamin_kin"/>
    <property type="match status" value="1"/>
</dbReference>
<dbReference type="Proteomes" id="UP000535589">
    <property type="component" value="Unassembled WGS sequence"/>
</dbReference>
<proteinExistence type="inferred from homology"/>
<keyword evidence="2 3" id="KW-0418">Kinase</keyword>
<name>A0A7X8TPP6_9VIBR</name>
<evidence type="ECO:0000313" key="3">
    <source>
        <dbReference type="EMBL" id="NLS12657.1"/>
    </source>
</evidence>
<evidence type="ECO:0000313" key="4">
    <source>
        <dbReference type="Proteomes" id="UP000535589"/>
    </source>
</evidence>
<protein>
    <submittedName>
        <fullName evidence="3">Fructosamine kinase family protein</fullName>
    </submittedName>
</protein>
<dbReference type="SUPFAM" id="SSF56112">
    <property type="entry name" value="Protein kinase-like (PK-like)"/>
    <property type="match status" value="1"/>
</dbReference>
<dbReference type="EMBL" id="JABAIK010000005">
    <property type="protein sequence ID" value="NLS12657.1"/>
    <property type="molecule type" value="Genomic_DNA"/>
</dbReference>
<dbReference type="Gene3D" id="3.30.200.20">
    <property type="entry name" value="Phosphorylase Kinase, domain 1"/>
    <property type="match status" value="1"/>
</dbReference>
<dbReference type="PANTHER" id="PTHR12149:SF8">
    <property type="entry name" value="PROTEIN-RIBULOSAMINE 3-KINASE"/>
    <property type="match status" value="1"/>
</dbReference>
<dbReference type="PANTHER" id="PTHR12149">
    <property type="entry name" value="FRUCTOSAMINE 3 KINASE-RELATED PROTEIN"/>
    <property type="match status" value="1"/>
</dbReference>